<protein>
    <submittedName>
        <fullName evidence="1">Phage tail tube, TTP, lambda-like</fullName>
    </submittedName>
</protein>
<reference evidence="2" key="1">
    <citation type="submission" date="2016-10" db="EMBL/GenBank/DDBJ databases">
        <authorList>
            <person name="Varghese N."/>
            <person name="Submissions S."/>
        </authorList>
    </citation>
    <scope>NUCLEOTIDE SEQUENCE [LARGE SCALE GENOMIC DNA]</scope>
    <source>
        <strain evidence="2">ATCC 700689</strain>
    </source>
</reference>
<dbReference type="InterPro" id="IPR032495">
    <property type="entry name" value="Phage_TTP_11"/>
</dbReference>
<dbReference type="Gene3D" id="4.10.410.40">
    <property type="match status" value="2"/>
</dbReference>
<accession>A0A1G8K8K7</accession>
<name>A0A1G8K8K7_9PSED</name>
<keyword evidence="2" id="KW-1185">Reference proteome</keyword>
<evidence type="ECO:0000313" key="2">
    <source>
        <dbReference type="Proteomes" id="UP000182894"/>
    </source>
</evidence>
<organism evidence="1 2">
    <name type="scientific">Pseudomonas abietaniphila</name>
    <dbReference type="NCBI Taxonomy" id="89065"/>
    <lineage>
        <taxon>Bacteria</taxon>
        <taxon>Pseudomonadati</taxon>
        <taxon>Pseudomonadota</taxon>
        <taxon>Gammaproteobacteria</taxon>
        <taxon>Pseudomonadales</taxon>
        <taxon>Pseudomonadaceae</taxon>
        <taxon>Pseudomonas</taxon>
    </lineage>
</organism>
<gene>
    <name evidence="1" type="ORF">SAMN05216605_11312</name>
</gene>
<dbReference type="Proteomes" id="UP000182894">
    <property type="component" value="Unassembled WGS sequence"/>
</dbReference>
<evidence type="ECO:0000313" key="1">
    <source>
        <dbReference type="EMBL" id="SDI39788.1"/>
    </source>
</evidence>
<sequence length="245" mass="24903">MAKNTINVQGTELFAIDPADNSVLNVGCFTTLDGIDTSVAQVDVTCTTSKGREYEAGLAEPGSASFGLNIDPKNPVHLRLHQLKTAGTKLKWAVGWSDGYNFDTEEGIQPLIGTPGALAALVLNSAGTGYTTAPAVAITGGGGSGATATAEVSGGKVTGFTITNAGSGYTSAPTVALTGGSGTGATARAVVEDEIDFDLPNTRTWLTFEGYMNSFPFTFGLGDVVKSTVGIQVSGEPVLIAKTSA</sequence>
<dbReference type="AlphaFoldDB" id="A0A1G8K8K7"/>
<dbReference type="STRING" id="89065.SAMN05216605_11312"/>
<proteinExistence type="predicted"/>
<dbReference type="RefSeq" id="WP_244165884.1">
    <property type="nucleotide sequence ID" value="NZ_FNCO01000013.1"/>
</dbReference>
<dbReference type="Pfam" id="PF16460">
    <property type="entry name" value="Phage_TTP_11"/>
    <property type="match status" value="2"/>
</dbReference>
<dbReference type="EMBL" id="FNCO01000013">
    <property type="protein sequence ID" value="SDI39788.1"/>
    <property type="molecule type" value="Genomic_DNA"/>
</dbReference>